<evidence type="ECO:0000313" key="3">
    <source>
        <dbReference type="EMBL" id="MCP1335471.1"/>
    </source>
</evidence>
<name>A0A9J6PFS7_9PROT</name>
<feature type="chain" id="PRO_5039945580" evidence="2">
    <location>
        <begin position="33"/>
        <end position="345"/>
    </location>
</feature>
<dbReference type="GO" id="GO:0055085">
    <property type="term" value="P:transmembrane transport"/>
    <property type="evidence" value="ECO:0007669"/>
    <property type="project" value="InterPro"/>
</dbReference>
<comment type="caution">
    <text evidence="3">The sequence shown here is derived from an EMBL/GenBank/DDBJ whole genome shotgun (WGS) entry which is preliminary data.</text>
</comment>
<dbReference type="NCBIfam" id="NF037995">
    <property type="entry name" value="TRAP_S1"/>
    <property type="match status" value="1"/>
</dbReference>
<dbReference type="PANTHER" id="PTHR33376">
    <property type="match status" value="1"/>
</dbReference>
<evidence type="ECO:0000256" key="1">
    <source>
        <dbReference type="ARBA" id="ARBA00022729"/>
    </source>
</evidence>
<dbReference type="InterPro" id="IPR038404">
    <property type="entry name" value="TRAP_DctP_sf"/>
</dbReference>
<dbReference type="Gene3D" id="3.40.190.170">
    <property type="entry name" value="Bacterial extracellular solute-binding protein, family 7"/>
    <property type="match status" value="1"/>
</dbReference>
<dbReference type="InterPro" id="IPR006311">
    <property type="entry name" value="TAT_signal"/>
</dbReference>
<dbReference type="RefSeq" id="WP_269331415.1">
    <property type="nucleotide sequence ID" value="NZ_JAMZFT010000001.1"/>
</dbReference>
<keyword evidence="4" id="KW-1185">Reference proteome</keyword>
<feature type="signal peptide" evidence="2">
    <location>
        <begin position="1"/>
        <end position="32"/>
    </location>
</feature>
<keyword evidence="1 2" id="KW-0732">Signal</keyword>
<reference evidence="3" key="1">
    <citation type="submission" date="2022-06" db="EMBL/GenBank/DDBJ databases">
        <title>Isolation and Genomics of Futiania mangrovii gen. nov., sp. nov., a Rare and Metabolically-versatile member in the Class Alphaproteobacteria.</title>
        <authorList>
            <person name="Liu L."/>
            <person name="Huang W.-C."/>
            <person name="Pan J."/>
            <person name="Li J."/>
            <person name="Huang Y."/>
            <person name="Du H."/>
            <person name="Liu Y."/>
            <person name="Li M."/>
        </authorList>
    </citation>
    <scope>NUCLEOTIDE SEQUENCE</scope>
    <source>
        <strain evidence="3">FT118</strain>
    </source>
</reference>
<dbReference type="EMBL" id="JAMZFT010000001">
    <property type="protein sequence ID" value="MCP1335471.1"/>
    <property type="molecule type" value="Genomic_DNA"/>
</dbReference>
<dbReference type="PROSITE" id="PS51318">
    <property type="entry name" value="TAT"/>
    <property type="match status" value="1"/>
</dbReference>
<accession>A0A9J6PFS7</accession>
<dbReference type="CDD" id="cd13601">
    <property type="entry name" value="PBP2_TRAP_DctP1_3_4_like"/>
    <property type="match status" value="1"/>
</dbReference>
<dbReference type="PANTHER" id="PTHR33376:SF15">
    <property type="entry name" value="BLL6794 PROTEIN"/>
    <property type="match status" value="1"/>
</dbReference>
<organism evidence="3 4">
    <name type="scientific">Futiania mangrovi</name>
    <dbReference type="NCBI Taxonomy" id="2959716"/>
    <lineage>
        <taxon>Bacteria</taxon>
        <taxon>Pseudomonadati</taxon>
        <taxon>Pseudomonadota</taxon>
        <taxon>Alphaproteobacteria</taxon>
        <taxon>Futianiales</taxon>
        <taxon>Futianiaceae</taxon>
        <taxon>Futiania</taxon>
    </lineage>
</organism>
<sequence>MKAINRRTSLRALMSGVLGAAVLAGSSATASAQEITLRVADSFSENHYVSKQLIVPWMKRVEELTGGKVAFSYFPGEALAKSKDLLDAAKNQIADIVYAAPLYISDRLPLSSIVALPGVPGNAVQKSAAYQQLVDDMLAEVEFAREDVVPLMAVTVAGYEFNMNGPKIDSADALKGKKMRSSGGLQEKTVEALGGIPVQIAGPEVYAALQRGTVDGTITPLASVQPYAFDEVLKSITTNADLGTFPITYVINASVWGGLPDDVKSAMRQASDEVNGTFGAYVDARTVKAEEELRAKGLDLYELPADILAEFRARTAPIADDWASGLEARGYPARKVLESWRALLN</sequence>
<protein>
    <submittedName>
        <fullName evidence="3">TRAP transporter substrate-binding protein DctP</fullName>
    </submittedName>
</protein>
<evidence type="ECO:0000256" key="2">
    <source>
        <dbReference type="SAM" id="SignalP"/>
    </source>
</evidence>
<evidence type="ECO:0000313" key="4">
    <source>
        <dbReference type="Proteomes" id="UP001055804"/>
    </source>
</evidence>
<gene>
    <name evidence="3" type="primary">dctP</name>
    <name evidence="3" type="ORF">NJQ99_03520</name>
</gene>
<dbReference type="Pfam" id="PF03480">
    <property type="entry name" value="DctP"/>
    <property type="match status" value="1"/>
</dbReference>
<dbReference type="AlphaFoldDB" id="A0A9J6PFS7"/>
<dbReference type="InterPro" id="IPR018389">
    <property type="entry name" value="DctP_fam"/>
</dbReference>
<dbReference type="Proteomes" id="UP001055804">
    <property type="component" value="Unassembled WGS sequence"/>
</dbReference>
<proteinExistence type="predicted"/>